<organism evidence="1 2">
    <name type="scientific">Halalkalicoccus paucihalophilus</name>
    <dbReference type="NCBI Taxonomy" id="1008153"/>
    <lineage>
        <taxon>Archaea</taxon>
        <taxon>Methanobacteriati</taxon>
        <taxon>Methanobacteriota</taxon>
        <taxon>Stenosarchaea group</taxon>
        <taxon>Halobacteria</taxon>
        <taxon>Halobacteriales</taxon>
        <taxon>Halococcaceae</taxon>
        <taxon>Halalkalicoccus</taxon>
    </lineage>
</organism>
<dbReference type="AlphaFoldDB" id="A0A151ADI9"/>
<gene>
    <name evidence="1" type="ORF">HAPAU_23490</name>
</gene>
<dbReference type="Proteomes" id="UP000075321">
    <property type="component" value="Unassembled WGS sequence"/>
</dbReference>
<comment type="caution">
    <text evidence="1">The sequence shown here is derived from an EMBL/GenBank/DDBJ whole genome shotgun (WGS) entry which is preliminary data.</text>
</comment>
<sequence>MKNASAAMDGYSGRPTADHPLRFRELLSQLVGE</sequence>
<reference evidence="1 2" key="1">
    <citation type="submission" date="2016-02" db="EMBL/GenBank/DDBJ databases">
        <title>Genome sequence of Halalkalicoccus paucihalophilus DSM 24557.</title>
        <authorList>
            <person name="Poehlein A."/>
            <person name="Daniel R."/>
        </authorList>
    </citation>
    <scope>NUCLEOTIDE SEQUENCE [LARGE SCALE GENOMIC DNA]</scope>
    <source>
        <strain evidence="1 2">DSM 24557</strain>
    </source>
</reference>
<evidence type="ECO:0000313" key="1">
    <source>
        <dbReference type="EMBL" id="KYH25674.1"/>
    </source>
</evidence>
<name>A0A151ADI9_9EURY</name>
<dbReference type="EMBL" id="LTAZ01000005">
    <property type="protein sequence ID" value="KYH25674.1"/>
    <property type="molecule type" value="Genomic_DNA"/>
</dbReference>
<proteinExistence type="predicted"/>
<keyword evidence="2" id="KW-1185">Reference proteome</keyword>
<accession>A0A151ADI9</accession>
<evidence type="ECO:0000313" key="2">
    <source>
        <dbReference type="Proteomes" id="UP000075321"/>
    </source>
</evidence>
<protein>
    <submittedName>
        <fullName evidence="1">Uncharacterized protein</fullName>
    </submittedName>
</protein>
<dbReference type="PATRIC" id="fig|1008153.3.peg.2399"/>